<evidence type="ECO:0000256" key="8">
    <source>
        <dbReference type="SAM" id="Phobius"/>
    </source>
</evidence>
<feature type="transmembrane region" description="Helical" evidence="8">
    <location>
        <begin position="157"/>
        <end position="177"/>
    </location>
</feature>
<evidence type="ECO:0000256" key="2">
    <source>
        <dbReference type="ARBA" id="ARBA00007935"/>
    </source>
</evidence>
<dbReference type="RefSeq" id="WP_319025279.1">
    <property type="nucleotide sequence ID" value="NZ_JABBHT010000288.1"/>
</dbReference>
<feature type="transmembrane region" description="Helical" evidence="8">
    <location>
        <begin position="208"/>
        <end position="227"/>
    </location>
</feature>
<protein>
    <submittedName>
        <fullName evidence="9">Putative ABC transporter permease protein</fullName>
    </submittedName>
</protein>
<evidence type="ECO:0000256" key="3">
    <source>
        <dbReference type="ARBA" id="ARBA00022448"/>
    </source>
</evidence>
<keyword evidence="3" id="KW-0813">Transport</keyword>
<keyword evidence="4" id="KW-1003">Cell membrane</keyword>
<keyword evidence="7 8" id="KW-0472">Membrane</keyword>
<evidence type="ECO:0000256" key="1">
    <source>
        <dbReference type="ARBA" id="ARBA00004651"/>
    </source>
</evidence>
<organism evidence="9 10">
    <name type="scientific">Acidithiobacillus ferridurans</name>
    <dbReference type="NCBI Taxonomy" id="1232575"/>
    <lineage>
        <taxon>Bacteria</taxon>
        <taxon>Pseudomonadati</taxon>
        <taxon>Pseudomonadota</taxon>
        <taxon>Acidithiobacillia</taxon>
        <taxon>Acidithiobacillales</taxon>
        <taxon>Acidithiobacillaceae</taxon>
        <taxon>Acidithiobacillus</taxon>
    </lineage>
</organism>
<evidence type="ECO:0000313" key="9">
    <source>
        <dbReference type="EMBL" id="BBF66095.1"/>
    </source>
</evidence>
<evidence type="ECO:0000256" key="5">
    <source>
        <dbReference type="ARBA" id="ARBA00022692"/>
    </source>
</evidence>
<accession>A0A2Z6INH2</accession>
<keyword evidence="5 8" id="KW-0812">Transmembrane</keyword>
<dbReference type="GO" id="GO:0022857">
    <property type="term" value="F:transmembrane transporter activity"/>
    <property type="evidence" value="ECO:0007669"/>
    <property type="project" value="InterPro"/>
</dbReference>
<dbReference type="KEGG" id="afj:AFERRID_23130"/>
<dbReference type="PANTHER" id="PTHR30472:SF70">
    <property type="entry name" value="MOLYBDATE IMPORT SYSTEM PERMEASE PROTEIN MOLB"/>
    <property type="match status" value="1"/>
</dbReference>
<feature type="transmembrane region" description="Helical" evidence="8">
    <location>
        <begin position="316"/>
        <end position="336"/>
    </location>
</feature>
<dbReference type="Proteomes" id="UP000280188">
    <property type="component" value="Chromosome"/>
</dbReference>
<evidence type="ECO:0000256" key="7">
    <source>
        <dbReference type="ARBA" id="ARBA00023136"/>
    </source>
</evidence>
<keyword evidence="6 8" id="KW-1133">Transmembrane helix</keyword>
<feature type="transmembrane region" description="Helical" evidence="8">
    <location>
        <begin position="129"/>
        <end position="148"/>
    </location>
</feature>
<dbReference type="SUPFAM" id="SSF81345">
    <property type="entry name" value="ABC transporter involved in vitamin B12 uptake, BtuC"/>
    <property type="match status" value="1"/>
</dbReference>
<sequence length="344" mass="36911">MAPVRITALPESARRLTLPLLLLLLAAMAVLEMSWGHYPLSWLQFWQWLRGSPLLAPDKAMQIHLLMVEIRLPRLSVAILVGAALAASGTVFQAVFRNPLAAPDILGVMAGAAFGGALGIILGGPWWTIQMAAFVFGLIAVAMAYLIARHFPGQPTLMLVIGGILAGALFTALLSLVKYAADPYQQLPSIVFWLMGSLSNVPLRQIPYFALPVFAGIALLMLQGHRLDALSLGDEEAHSLGLPVRQIRLLVIVLATLLAAMAVMMAGMIGWIGLIIPHLGRLLLGPGNRRLLLGSSILGAAYLLLADALARNLFSVDVPVGVFAELLGVPAFLLVLRQIRKAWV</sequence>
<comment type="similarity">
    <text evidence="2">Belongs to the binding-protein-dependent transport system permease family. FecCD subfamily.</text>
</comment>
<dbReference type="Gene3D" id="1.10.3470.10">
    <property type="entry name" value="ABC transporter involved in vitamin B12 uptake, BtuC"/>
    <property type="match status" value="1"/>
</dbReference>
<dbReference type="InterPro" id="IPR000522">
    <property type="entry name" value="ABC_transptr_permease_BtuC"/>
</dbReference>
<feature type="transmembrane region" description="Helical" evidence="8">
    <location>
        <begin position="105"/>
        <end position="123"/>
    </location>
</feature>
<comment type="subcellular location">
    <subcellularLocation>
        <location evidence="1">Cell membrane</location>
        <topology evidence="1">Multi-pass membrane protein</topology>
    </subcellularLocation>
</comment>
<gene>
    <name evidence="9" type="ORF">AFERRID_23130</name>
</gene>
<feature type="transmembrane region" description="Helical" evidence="8">
    <location>
        <begin position="247"/>
        <end position="279"/>
    </location>
</feature>
<name>A0A2Z6INH2_ACIFI</name>
<dbReference type="AlphaFoldDB" id="A0A2Z6INH2"/>
<evidence type="ECO:0000256" key="6">
    <source>
        <dbReference type="ARBA" id="ARBA00022989"/>
    </source>
</evidence>
<dbReference type="CDD" id="cd06550">
    <property type="entry name" value="TM_ABC_iron-siderophores_like"/>
    <property type="match status" value="1"/>
</dbReference>
<evidence type="ECO:0000256" key="4">
    <source>
        <dbReference type="ARBA" id="ARBA00022475"/>
    </source>
</evidence>
<reference evidence="9 10" key="1">
    <citation type="journal article" date="2018" name="Microbiol. Resour. Announc.">
        <title>Complete Genome Sequence of Acidithiobacillus ferridurans JCM 18981.</title>
        <authorList>
            <person name="Miyauchi T."/>
            <person name="Kouzuma A."/>
            <person name="Abe T."/>
            <person name="Watanabe K."/>
        </authorList>
    </citation>
    <scope>NUCLEOTIDE SEQUENCE [LARGE SCALE GENOMIC DNA]</scope>
    <source>
        <strain evidence="10">ATCC 33020 / DSM 29468 / JCM 18981 / 11Fe</strain>
    </source>
</reference>
<proteinExistence type="inferred from homology"/>
<evidence type="ECO:0000313" key="10">
    <source>
        <dbReference type="Proteomes" id="UP000280188"/>
    </source>
</evidence>
<dbReference type="InterPro" id="IPR037294">
    <property type="entry name" value="ABC_BtuC-like"/>
</dbReference>
<dbReference type="GO" id="GO:0005886">
    <property type="term" value="C:plasma membrane"/>
    <property type="evidence" value="ECO:0007669"/>
    <property type="project" value="UniProtKB-SubCell"/>
</dbReference>
<dbReference type="GO" id="GO:0033214">
    <property type="term" value="P:siderophore-iron import into cell"/>
    <property type="evidence" value="ECO:0007669"/>
    <property type="project" value="TreeGrafter"/>
</dbReference>
<keyword evidence="10" id="KW-1185">Reference proteome</keyword>
<dbReference type="FunFam" id="1.10.3470.10:FF:000001">
    <property type="entry name" value="Vitamin B12 ABC transporter permease BtuC"/>
    <property type="match status" value="1"/>
</dbReference>
<dbReference type="Pfam" id="PF01032">
    <property type="entry name" value="FecCD"/>
    <property type="match status" value="1"/>
</dbReference>
<dbReference type="EMBL" id="AP018795">
    <property type="protein sequence ID" value="BBF66095.1"/>
    <property type="molecule type" value="Genomic_DNA"/>
</dbReference>
<dbReference type="PANTHER" id="PTHR30472">
    <property type="entry name" value="FERRIC ENTEROBACTIN TRANSPORT SYSTEM PERMEASE PROTEIN"/>
    <property type="match status" value="1"/>
</dbReference>
<feature type="transmembrane region" description="Helical" evidence="8">
    <location>
        <begin position="75"/>
        <end position="96"/>
    </location>
</feature>